<evidence type="ECO:0000313" key="13">
    <source>
        <dbReference type="EMBL" id="WFG39357.1"/>
    </source>
</evidence>
<reference evidence="13" key="2">
    <citation type="journal article" date="2023" name="Nat. Commun.">
        <title>Cultivation of marine bacteria of the SAR202 clade.</title>
        <authorList>
            <person name="Lim Y."/>
            <person name="Seo J.H."/>
            <person name="Giovannoni S.J."/>
            <person name="Kang I."/>
            <person name="Cho J.C."/>
        </authorList>
    </citation>
    <scope>NUCLEOTIDE SEQUENCE</scope>
    <source>
        <strain evidence="13">JH1073</strain>
    </source>
</reference>
<organism evidence="13 14">
    <name type="scientific">Candidatus Lucifugimonas marina</name>
    <dbReference type="NCBI Taxonomy" id="3038979"/>
    <lineage>
        <taxon>Bacteria</taxon>
        <taxon>Bacillati</taxon>
        <taxon>Chloroflexota</taxon>
        <taxon>Dehalococcoidia</taxon>
        <taxon>SAR202 cluster</taxon>
        <taxon>Candidatus Lucifugimonadales</taxon>
        <taxon>Candidatus Lucifugimonadaceae</taxon>
        <taxon>Candidatus Lucifugimonas</taxon>
    </lineage>
</organism>
<dbReference type="Pfam" id="PF21088">
    <property type="entry name" value="MS_channel_1st"/>
    <property type="match status" value="1"/>
</dbReference>
<dbReference type="Gene3D" id="1.10.287.1260">
    <property type="match status" value="1"/>
</dbReference>
<keyword evidence="4 8" id="KW-0812">Transmembrane</keyword>
<evidence type="ECO:0000256" key="5">
    <source>
        <dbReference type="ARBA" id="ARBA00022989"/>
    </source>
</evidence>
<dbReference type="Gene3D" id="3.30.70.100">
    <property type="match status" value="1"/>
</dbReference>
<dbReference type="GO" id="GO:0005886">
    <property type="term" value="C:plasma membrane"/>
    <property type="evidence" value="ECO:0007669"/>
    <property type="project" value="UniProtKB-SubCell"/>
</dbReference>
<dbReference type="AlphaFoldDB" id="A0AAJ5ZDE5"/>
<dbReference type="InterPro" id="IPR049142">
    <property type="entry name" value="MS_channel_1st"/>
</dbReference>
<keyword evidence="3" id="KW-1003">Cell membrane</keyword>
<dbReference type="FunFam" id="2.30.30.60:FF:000001">
    <property type="entry name" value="MscS Mechanosensitive ion channel"/>
    <property type="match status" value="1"/>
</dbReference>
<accession>A0AAJ5ZDE5</accession>
<reference evidence="14" key="3">
    <citation type="submission" date="2023-06" db="EMBL/GenBank/DDBJ databases">
        <title>Pangenomics reveal diversification of enzyme families and niche specialization in globally abundant SAR202 bacteria.</title>
        <authorList>
            <person name="Saw J.H.W."/>
        </authorList>
    </citation>
    <scope>NUCLEOTIDE SEQUENCE [LARGE SCALE GENOMIC DNA]</scope>
    <source>
        <strain evidence="14">JH1073</strain>
    </source>
</reference>
<dbReference type="Gene3D" id="2.30.30.60">
    <property type="match status" value="1"/>
</dbReference>
<dbReference type="Proteomes" id="UP001321249">
    <property type="component" value="Unassembled WGS sequence"/>
</dbReference>
<sequence>MGDSFLDTFLGHPADGTFMAWLADGGLWAALIAVAAVVGWWVVRIILRRGLRQAVQGLDQHEATADVGMAVQAADSWISNFLVAAVFGIAAVLGILHVLGNNIDPAIDYLKDAGSATGNWLATDGLRIVLILFMSWVVTRVARRVIPRVMSSIMLGQASTADHDEVLKRSETLSSVFVGAAVALIYVSALFMVLTELSVPIGPVLGGFGIAGIAVGFGAQYLVRDLIAGIFILAENQYRTGDVVTIAGISGLVESINLRRTVLRDLDGQVHVIPNGEITVASNKTKYWSRVNLDIGVAYKEDVDRVIEVLNEIGEEIAADPYYGLMLITPPQVLRLNSLDDSAVTFKMLGDCKPMKQWEIMGEMRKRIKTRLDAEGIEIPFPHQTVYWGDAQPPFRPEVVADAVRDTHVPPTMAPAAKPETTPTAEPTPVEVKPTVGSQDDLEMTPERREELLAAIAMAAASRVADATSMDIQARTLLVDTADSE</sequence>
<evidence type="ECO:0000313" key="15">
    <source>
        <dbReference type="Proteomes" id="UP001321249"/>
    </source>
</evidence>
<feature type="transmembrane region" description="Helical" evidence="8">
    <location>
        <begin position="20"/>
        <end position="43"/>
    </location>
</feature>
<reference evidence="14 15" key="1">
    <citation type="submission" date="2019-11" db="EMBL/GenBank/DDBJ databases">
        <authorList>
            <person name="Cho J.-C."/>
        </authorList>
    </citation>
    <scope>NUCLEOTIDE SEQUENCE [LARGE SCALE GENOMIC DNA]</scope>
    <source>
        <strain evidence="13 14">JH1073</strain>
        <strain evidence="12 15">JH702</strain>
    </source>
</reference>
<dbReference type="Pfam" id="PF00924">
    <property type="entry name" value="MS_channel_2nd"/>
    <property type="match status" value="1"/>
</dbReference>
<dbReference type="SUPFAM" id="SSF82689">
    <property type="entry name" value="Mechanosensitive channel protein MscS (YggB), C-terminal domain"/>
    <property type="match status" value="1"/>
</dbReference>
<evidence type="ECO:0000259" key="10">
    <source>
        <dbReference type="Pfam" id="PF21082"/>
    </source>
</evidence>
<comment type="subcellular location">
    <subcellularLocation>
        <location evidence="1">Cell membrane</location>
        <topology evidence="1">Multi-pass membrane protein</topology>
    </subcellularLocation>
</comment>
<feature type="transmembrane region" description="Helical" evidence="8">
    <location>
        <begin position="77"/>
        <end position="100"/>
    </location>
</feature>
<comment type="similarity">
    <text evidence="2">Belongs to the MscS (TC 1.A.23) family.</text>
</comment>
<dbReference type="InterPro" id="IPR010920">
    <property type="entry name" value="LSM_dom_sf"/>
</dbReference>
<dbReference type="EMBL" id="CP046147">
    <property type="protein sequence ID" value="WFG39357.1"/>
    <property type="molecule type" value="Genomic_DNA"/>
</dbReference>
<evidence type="ECO:0000256" key="7">
    <source>
        <dbReference type="SAM" id="MobiDB-lite"/>
    </source>
</evidence>
<evidence type="ECO:0000256" key="3">
    <source>
        <dbReference type="ARBA" id="ARBA00022475"/>
    </source>
</evidence>
<dbReference type="Proteomes" id="UP001219901">
    <property type="component" value="Chromosome"/>
</dbReference>
<dbReference type="RefSeq" id="WP_342822963.1">
    <property type="nucleotide sequence ID" value="NZ_CP046146.1"/>
</dbReference>
<keyword evidence="6 8" id="KW-0472">Membrane</keyword>
<gene>
    <name evidence="12" type="ORF">GKO46_02365</name>
    <name evidence="13" type="ORF">GKO48_06895</name>
</gene>
<dbReference type="InterPro" id="IPR049278">
    <property type="entry name" value="MS_channel_C"/>
</dbReference>
<protein>
    <submittedName>
        <fullName evidence="13">Mechanosensitive ion channel</fullName>
    </submittedName>
</protein>
<feature type="region of interest" description="Disordered" evidence="7">
    <location>
        <begin position="413"/>
        <end position="442"/>
    </location>
</feature>
<evidence type="ECO:0000313" key="12">
    <source>
        <dbReference type="EMBL" id="MDG0865914.1"/>
    </source>
</evidence>
<feature type="compositionally biased region" description="Low complexity" evidence="7">
    <location>
        <begin position="413"/>
        <end position="436"/>
    </location>
</feature>
<dbReference type="SUPFAM" id="SSF82861">
    <property type="entry name" value="Mechanosensitive channel protein MscS (YggB), transmembrane region"/>
    <property type="match status" value="1"/>
</dbReference>
<proteinExistence type="inferred from homology"/>
<evidence type="ECO:0000259" key="9">
    <source>
        <dbReference type="Pfam" id="PF00924"/>
    </source>
</evidence>
<evidence type="ECO:0000256" key="8">
    <source>
        <dbReference type="SAM" id="Phobius"/>
    </source>
</evidence>
<dbReference type="PANTHER" id="PTHR30460:SF0">
    <property type="entry name" value="MODERATE CONDUCTANCE MECHANOSENSITIVE CHANNEL YBIO"/>
    <property type="match status" value="1"/>
</dbReference>
<feature type="domain" description="Mechanosensitive ion channel MscS" evidence="9">
    <location>
        <begin position="222"/>
        <end position="279"/>
    </location>
</feature>
<keyword evidence="5 8" id="KW-1133">Transmembrane helix</keyword>
<evidence type="ECO:0000256" key="4">
    <source>
        <dbReference type="ARBA" id="ARBA00022692"/>
    </source>
</evidence>
<feature type="transmembrane region" description="Helical" evidence="8">
    <location>
        <begin position="120"/>
        <end position="142"/>
    </location>
</feature>
<evidence type="ECO:0000313" key="14">
    <source>
        <dbReference type="Proteomes" id="UP001219901"/>
    </source>
</evidence>
<dbReference type="EMBL" id="WMBE01000001">
    <property type="protein sequence ID" value="MDG0865914.1"/>
    <property type="molecule type" value="Genomic_DNA"/>
</dbReference>
<dbReference type="InterPro" id="IPR011014">
    <property type="entry name" value="MscS_channel_TM-2"/>
</dbReference>
<feature type="domain" description="Mechanosensitive ion channel transmembrane helices 2/3" evidence="11">
    <location>
        <begin position="184"/>
        <end position="220"/>
    </location>
</feature>
<dbReference type="InterPro" id="IPR045276">
    <property type="entry name" value="YbiO_bact"/>
</dbReference>
<dbReference type="InterPro" id="IPR006685">
    <property type="entry name" value="MscS_channel_2nd"/>
</dbReference>
<dbReference type="SUPFAM" id="SSF50182">
    <property type="entry name" value="Sm-like ribonucleoproteins"/>
    <property type="match status" value="1"/>
</dbReference>
<dbReference type="GO" id="GO:0008381">
    <property type="term" value="F:mechanosensitive monoatomic ion channel activity"/>
    <property type="evidence" value="ECO:0007669"/>
    <property type="project" value="InterPro"/>
</dbReference>
<evidence type="ECO:0000259" key="11">
    <source>
        <dbReference type="Pfam" id="PF21088"/>
    </source>
</evidence>
<feature type="transmembrane region" description="Helical" evidence="8">
    <location>
        <begin position="176"/>
        <end position="195"/>
    </location>
</feature>
<evidence type="ECO:0000256" key="1">
    <source>
        <dbReference type="ARBA" id="ARBA00004651"/>
    </source>
</evidence>
<name>A0AAJ5ZDE5_9CHLR</name>
<feature type="transmembrane region" description="Helical" evidence="8">
    <location>
        <begin position="201"/>
        <end position="223"/>
    </location>
</feature>
<dbReference type="InterPro" id="IPR011066">
    <property type="entry name" value="MscS_channel_C_sf"/>
</dbReference>
<dbReference type="InterPro" id="IPR023408">
    <property type="entry name" value="MscS_beta-dom_sf"/>
</dbReference>
<evidence type="ECO:0000256" key="6">
    <source>
        <dbReference type="ARBA" id="ARBA00023136"/>
    </source>
</evidence>
<keyword evidence="14" id="KW-1185">Reference proteome</keyword>
<evidence type="ECO:0000256" key="2">
    <source>
        <dbReference type="ARBA" id="ARBA00008017"/>
    </source>
</evidence>
<dbReference type="PANTHER" id="PTHR30460">
    <property type="entry name" value="MODERATE CONDUCTANCE MECHANOSENSITIVE CHANNEL YBIO"/>
    <property type="match status" value="1"/>
</dbReference>
<feature type="domain" description="Mechanosensitive ion channel MscS C-terminal" evidence="10">
    <location>
        <begin position="291"/>
        <end position="379"/>
    </location>
</feature>
<dbReference type="Pfam" id="PF21082">
    <property type="entry name" value="MS_channel_3rd"/>
    <property type="match status" value="1"/>
</dbReference>